<evidence type="ECO:0000256" key="7">
    <source>
        <dbReference type="SAM" id="Phobius"/>
    </source>
</evidence>
<evidence type="ECO:0000256" key="2">
    <source>
        <dbReference type="ARBA" id="ARBA00005182"/>
    </source>
</evidence>
<name>A0ABX2VDW5_9BACL</name>
<proteinExistence type="predicted"/>
<evidence type="ECO:0000256" key="3">
    <source>
        <dbReference type="ARBA" id="ARBA00022679"/>
    </source>
</evidence>
<evidence type="ECO:0000256" key="6">
    <source>
        <dbReference type="ARBA" id="ARBA00022841"/>
    </source>
</evidence>
<dbReference type="Pfam" id="PF16822">
    <property type="entry name" value="ALGX"/>
    <property type="match status" value="1"/>
</dbReference>
<comment type="caution">
    <text evidence="9">The sequence shown here is derived from an EMBL/GenBank/DDBJ whole genome shotgun (WGS) entry which is preliminary data.</text>
</comment>
<dbReference type="EMBL" id="LVVL01000001">
    <property type="protein sequence ID" value="OAN16123.1"/>
    <property type="molecule type" value="Genomic_DNA"/>
</dbReference>
<accession>A0ABX2VDW5</accession>
<evidence type="ECO:0000313" key="9">
    <source>
        <dbReference type="EMBL" id="OAN16123.1"/>
    </source>
</evidence>
<evidence type="ECO:0000256" key="5">
    <source>
        <dbReference type="ARBA" id="ARBA00022764"/>
    </source>
</evidence>
<keyword evidence="10" id="KW-1185">Reference proteome</keyword>
<feature type="transmembrane region" description="Helical" evidence="7">
    <location>
        <begin position="25"/>
        <end position="46"/>
    </location>
</feature>
<keyword evidence="7" id="KW-1133">Transmembrane helix</keyword>
<keyword evidence="6" id="KW-0016">Alginate biosynthesis</keyword>
<reference evidence="9 10" key="1">
    <citation type="submission" date="2016-03" db="EMBL/GenBank/DDBJ databases">
        <authorList>
            <person name="Cho S.-Y."/>
            <person name="Lim S."/>
            <person name="Kim H."/>
            <person name="Soh E.H."/>
            <person name="Moon J.S."/>
        </authorList>
    </citation>
    <scope>NUCLEOTIDE SEQUENCE [LARGE SCALE GENOMIC DNA]</scope>
    <source>
        <strain evidence="9 10">KCTC 3810</strain>
    </source>
</reference>
<dbReference type="InterPro" id="IPR031811">
    <property type="entry name" value="ALGX/ALGJ_SGNH-like"/>
</dbReference>
<keyword evidence="7" id="KW-0472">Membrane</keyword>
<evidence type="ECO:0000259" key="8">
    <source>
        <dbReference type="Pfam" id="PF16822"/>
    </source>
</evidence>
<sequence>MAQPIERKLKPKADGQPSSSFERKMMWLTTISFFVILMAIGAGTILREDRVSSQLENRSLAQSVKPTVQGVISGDDMVKMESYFTDQLVLRGTFVEMQARLSKNVLRQPFRNGIYTAEDGYLIEPSQAAQPIVPDAFRQFTQEVNRPVYFALAPSKTVVAERDGIIPGYVASNAEQRYQTMQAGFKQAGINSIPLDALQLSDYFKTDHHWNVDGAYQAYGEIIRTVAKTEPTLKKVEVDPESKRASEHPYFGSLARKTTLAYASTGDKIEYYDADQFKGIDVCYDKKCGQPLIDEQFIKEEGDYADRYEVFMRGNHGILSMTSQTKGPKLLVLKDSFANPVLPFLAKSANLEVVDVRYVNKDFDASEFAKQKNVDAVVFLHNANINGLMKTYQQKL</sequence>
<gene>
    <name evidence="9" type="ORF">A3783_09415</name>
</gene>
<keyword evidence="5" id="KW-0574">Periplasm</keyword>
<evidence type="ECO:0000256" key="1">
    <source>
        <dbReference type="ARBA" id="ARBA00004418"/>
    </source>
</evidence>
<comment type="subcellular location">
    <subcellularLocation>
        <location evidence="1">Periplasm</location>
    </subcellularLocation>
</comment>
<organism evidence="9 10">
    <name type="scientific">Exiguobacterium undae</name>
    <dbReference type="NCBI Taxonomy" id="169177"/>
    <lineage>
        <taxon>Bacteria</taxon>
        <taxon>Bacillati</taxon>
        <taxon>Bacillota</taxon>
        <taxon>Bacilli</taxon>
        <taxon>Bacillales</taxon>
        <taxon>Bacillales Family XII. Incertae Sedis</taxon>
        <taxon>Exiguobacterium</taxon>
    </lineage>
</organism>
<keyword evidence="3" id="KW-0808">Transferase</keyword>
<keyword evidence="7" id="KW-0812">Transmembrane</keyword>
<evidence type="ECO:0000313" key="10">
    <source>
        <dbReference type="Proteomes" id="UP000078447"/>
    </source>
</evidence>
<comment type="pathway">
    <text evidence="2">Glycan biosynthesis; alginate biosynthesis.</text>
</comment>
<dbReference type="RefSeq" id="WP_028106802.1">
    <property type="nucleotide sequence ID" value="NZ_LVVL01000001.1"/>
</dbReference>
<protein>
    <recommendedName>
        <fullName evidence="8">AlgX/AlgJ SGNH hydrolase-like domain-containing protein</fullName>
    </recommendedName>
</protein>
<dbReference type="Proteomes" id="UP000078447">
    <property type="component" value="Unassembled WGS sequence"/>
</dbReference>
<keyword evidence="4" id="KW-0732">Signal</keyword>
<evidence type="ECO:0000256" key="4">
    <source>
        <dbReference type="ARBA" id="ARBA00022729"/>
    </source>
</evidence>
<feature type="domain" description="AlgX/AlgJ SGNH hydrolase-like" evidence="8">
    <location>
        <begin position="142"/>
        <end position="262"/>
    </location>
</feature>